<dbReference type="EMBL" id="JAIKTU010000003">
    <property type="protein sequence ID" value="MBY0754576.1"/>
    <property type="molecule type" value="Genomic_DNA"/>
</dbReference>
<dbReference type="Proteomes" id="UP001299068">
    <property type="component" value="Unassembled WGS sequence"/>
</dbReference>
<keyword evidence="2" id="KW-0378">Hydrolase</keyword>
<dbReference type="RefSeq" id="WP_221859339.1">
    <property type="nucleotide sequence ID" value="NZ_JAIKTU010000003.1"/>
</dbReference>
<keyword evidence="2" id="KW-0255">Endonuclease</keyword>
<feature type="domain" description="HNH endonuclease 5" evidence="1">
    <location>
        <begin position="7"/>
        <end position="45"/>
    </location>
</feature>
<dbReference type="InterPro" id="IPR029471">
    <property type="entry name" value="HNH_5"/>
</dbReference>
<dbReference type="PANTHER" id="PTHR37827:SF1">
    <property type="entry name" value="HNH DOMAIN-CONTAINING PROTEIN"/>
    <property type="match status" value="1"/>
</dbReference>
<organism evidence="2 3">
    <name type="scientific">Clostridium sardiniense</name>
    <name type="common">Clostridium absonum</name>
    <dbReference type="NCBI Taxonomy" id="29369"/>
    <lineage>
        <taxon>Bacteria</taxon>
        <taxon>Bacillati</taxon>
        <taxon>Bacillota</taxon>
        <taxon>Clostridia</taxon>
        <taxon>Eubacteriales</taxon>
        <taxon>Clostridiaceae</taxon>
        <taxon>Clostridium</taxon>
    </lineage>
</organism>
<evidence type="ECO:0000313" key="3">
    <source>
        <dbReference type="Proteomes" id="UP001299068"/>
    </source>
</evidence>
<evidence type="ECO:0000259" key="1">
    <source>
        <dbReference type="Pfam" id="PF14279"/>
    </source>
</evidence>
<reference evidence="2 3" key="1">
    <citation type="journal article" date="2021" name="Cell Host Microbe">
        <title>in vivo commensal control of Clostridioides difficile virulence.</title>
        <authorList>
            <person name="Girinathan B.P."/>
            <person name="Dibenedetto N."/>
            <person name="Worley J.N."/>
            <person name="Peltier J."/>
            <person name="Arrieta-Ortiz M.L."/>
            <person name="Rupa Christinal Immanuel S."/>
            <person name="Lavin R."/>
            <person name="Delaney M.L."/>
            <person name="Cummins C."/>
            <person name="Hoffmann M."/>
            <person name="Luo Y."/>
            <person name="Gonzalez-Escalona N."/>
            <person name="Allard M."/>
            <person name="Onderdonk A.B."/>
            <person name="Gerber G.K."/>
            <person name="Sonenshein A.L."/>
            <person name="Baliga N."/>
            <person name="Dupuy B."/>
            <person name="Bry L."/>
        </authorList>
    </citation>
    <scope>NUCLEOTIDE SEQUENCE [LARGE SCALE GENOMIC DNA]</scope>
    <source>
        <strain evidence="2 3">DSM 599</strain>
    </source>
</reference>
<dbReference type="Pfam" id="PF14279">
    <property type="entry name" value="HNH_5"/>
    <property type="match status" value="1"/>
</dbReference>
<accession>A0ABS7KUT4</accession>
<dbReference type="Gene3D" id="1.10.30.50">
    <property type="match status" value="1"/>
</dbReference>
<protein>
    <submittedName>
        <fullName evidence="2">HNH endonuclease</fullName>
    </submittedName>
</protein>
<dbReference type="PANTHER" id="PTHR37827">
    <property type="entry name" value="TUDOR DOMAIN-CONTAINING PROTEIN"/>
    <property type="match status" value="1"/>
</dbReference>
<comment type="caution">
    <text evidence="2">The sequence shown here is derived from an EMBL/GenBank/DDBJ whole genome shotgun (WGS) entry which is preliminary data.</text>
</comment>
<name>A0ABS7KUT4_CLOSR</name>
<evidence type="ECO:0000313" key="2">
    <source>
        <dbReference type="EMBL" id="MBY0754576.1"/>
    </source>
</evidence>
<dbReference type="GO" id="GO:0004519">
    <property type="term" value="F:endonuclease activity"/>
    <property type="evidence" value="ECO:0007669"/>
    <property type="project" value="UniProtKB-KW"/>
</dbReference>
<gene>
    <name evidence="2" type="ORF">K5V21_03805</name>
</gene>
<keyword evidence="3" id="KW-1185">Reference proteome</keyword>
<proteinExistence type="predicted"/>
<keyword evidence="2" id="KW-0540">Nuclease</keyword>
<sequence length="98" mass="11519">MTEKQICQLCDRQVPEITEHHLIPKEKGGKHYSTAMLCRMCHTQIHALYTNKELAARLFSIARLKDDDNIKKYLNFIVKMPGETIIPIKKAKNRKKRR</sequence>